<evidence type="ECO:0000256" key="6">
    <source>
        <dbReference type="SAM" id="MobiDB-lite"/>
    </source>
</evidence>
<keyword evidence="2 5" id="KW-0240">DNA-directed RNA polymerase</keyword>
<sequence length="447" mass="49515">MSVQAKVKHSEATRSLKNAESSSTPKKRKHDPDQRESSKKKKKQRREDDTNDLVNKSQDQAHIREKKKKSRKSTDKVEIVAQPEQEVEETQDVDLPDAPATENTPDENAAARLTESVADDLAGLISEEEDGLQLLDSEAQSSFYSTRLSLYVSIPAISLENGTSSLLATHLAPLLLTYFPPAQGIVLGFSDPVVSAKPNVGMNLPLLPPQDGDIETQADIFAETADEFGVCWTWLKATFLVFRPQRGDELHGWTNVTSEGFVGLVSYNYFQAAVGQTRIPGDWKWNGPTREQAQRNRKKGRKGRLRDEDGGDSIQENGTQETETTLVETSSSQIPLGHDGGYFVDGDGAKIKSTLKFRVLDTEVVPAYEKGKWSLQIDGTLLDEEAERRIVEEERAKFERAQQRSRSTSPGASDVVMSGGLRRSISREGSIASRISGQTPARHRVTY</sequence>
<keyword evidence="3 5" id="KW-0804">Transcription</keyword>
<feature type="region of interest" description="Disordered" evidence="6">
    <location>
        <begin position="399"/>
        <end position="447"/>
    </location>
</feature>
<dbReference type="GO" id="GO:0006352">
    <property type="term" value="P:DNA-templated transcription initiation"/>
    <property type="evidence" value="ECO:0007669"/>
    <property type="project" value="UniProtKB-UniRule"/>
</dbReference>
<dbReference type="EMBL" id="JAPDRK010000001">
    <property type="protein sequence ID" value="KAJ9616540.1"/>
    <property type="molecule type" value="Genomic_DNA"/>
</dbReference>
<dbReference type="PANTHER" id="PTHR12709:SF5">
    <property type="entry name" value="DNA-DIRECTED RNA POLYMERASE I SUBUNIT RPA43"/>
    <property type="match status" value="1"/>
</dbReference>
<feature type="compositionally biased region" description="Acidic residues" evidence="6">
    <location>
        <begin position="85"/>
        <end position="95"/>
    </location>
</feature>
<evidence type="ECO:0000256" key="5">
    <source>
        <dbReference type="RuleBase" id="RU369086"/>
    </source>
</evidence>
<proteinExistence type="predicted"/>
<feature type="domain" description="RPA43 OB" evidence="7">
    <location>
        <begin position="244"/>
        <end position="382"/>
    </location>
</feature>
<evidence type="ECO:0000256" key="2">
    <source>
        <dbReference type="ARBA" id="ARBA00022478"/>
    </source>
</evidence>
<accession>A0AA39CQ59</accession>
<protein>
    <recommendedName>
        <fullName evidence="5">DNA-directed RNA polymerase subunit</fullName>
    </recommendedName>
</protein>
<dbReference type="PANTHER" id="PTHR12709">
    <property type="entry name" value="DNA-DIRECTED RNA POLYMERASE II, III"/>
    <property type="match status" value="1"/>
</dbReference>
<feature type="compositionally biased region" description="Basic residues" evidence="6">
    <location>
        <begin position="295"/>
        <end position="304"/>
    </location>
</feature>
<dbReference type="AlphaFoldDB" id="A0AA39CQ59"/>
<keyword evidence="9" id="KW-1185">Reference proteome</keyword>
<keyword evidence="4 5" id="KW-0539">Nucleus</keyword>
<dbReference type="Gene3D" id="2.40.50.1060">
    <property type="match status" value="1"/>
</dbReference>
<dbReference type="Proteomes" id="UP001172673">
    <property type="component" value="Unassembled WGS sequence"/>
</dbReference>
<evidence type="ECO:0000256" key="3">
    <source>
        <dbReference type="ARBA" id="ARBA00023163"/>
    </source>
</evidence>
<feature type="region of interest" description="Disordered" evidence="6">
    <location>
        <begin position="283"/>
        <end position="332"/>
    </location>
</feature>
<evidence type="ECO:0000313" key="8">
    <source>
        <dbReference type="EMBL" id="KAJ9616540.1"/>
    </source>
</evidence>
<dbReference type="InterPro" id="IPR036898">
    <property type="entry name" value="RNA_pol_Rpb7-like_N_sf"/>
</dbReference>
<evidence type="ECO:0000313" key="9">
    <source>
        <dbReference type="Proteomes" id="UP001172673"/>
    </source>
</evidence>
<dbReference type="InterPro" id="IPR045113">
    <property type="entry name" value="Rpb7-like"/>
</dbReference>
<evidence type="ECO:0000256" key="1">
    <source>
        <dbReference type="ARBA" id="ARBA00004123"/>
    </source>
</evidence>
<reference evidence="8" key="1">
    <citation type="submission" date="2022-10" db="EMBL/GenBank/DDBJ databases">
        <title>Culturing micro-colonial fungi from biological soil crusts in the Mojave desert and describing Neophaeococcomyces mojavensis, and introducing the new genera and species Taxawa tesnikishii.</title>
        <authorList>
            <person name="Kurbessoian T."/>
            <person name="Stajich J.E."/>
        </authorList>
    </citation>
    <scope>NUCLEOTIDE SEQUENCE</scope>
    <source>
        <strain evidence="8">TK_41</strain>
    </source>
</reference>
<feature type="region of interest" description="Disordered" evidence="6">
    <location>
        <begin position="1"/>
        <end position="107"/>
    </location>
</feature>
<dbReference type="InterPro" id="IPR041178">
    <property type="entry name" value="RPA43_OB"/>
</dbReference>
<feature type="compositionally biased region" description="Low complexity" evidence="6">
    <location>
        <begin position="319"/>
        <end position="332"/>
    </location>
</feature>
<evidence type="ECO:0000259" key="7">
    <source>
        <dbReference type="Pfam" id="PF17875"/>
    </source>
</evidence>
<comment type="caution">
    <text evidence="8">The sequence shown here is derived from an EMBL/GenBank/DDBJ whole genome shotgun (WGS) entry which is preliminary data.</text>
</comment>
<name>A0AA39CQ59_9EURO</name>
<dbReference type="GO" id="GO:0006362">
    <property type="term" value="P:transcription elongation by RNA polymerase I"/>
    <property type="evidence" value="ECO:0007669"/>
    <property type="project" value="TreeGrafter"/>
</dbReference>
<dbReference type="Pfam" id="PF17875">
    <property type="entry name" value="RPA43_OB"/>
    <property type="match status" value="1"/>
</dbReference>
<organism evidence="8 9">
    <name type="scientific">Cladophialophora chaetospira</name>
    <dbReference type="NCBI Taxonomy" id="386627"/>
    <lineage>
        <taxon>Eukaryota</taxon>
        <taxon>Fungi</taxon>
        <taxon>Dikarya</taxon>
        <taxon>Ascomycota</taxon>
        <taxon>Pezizomycotina</taxon>
        <taxon>Eurotiomycetes</taxon>
        <taxon>Chaetothyriomycetidae</taxon>
        <taxon>Chaetothyriales</taxon>
        <taxon>Herpotrichiellaceae</taxon>
        <taxon>Cladophialophora</taxon>
    </lineage>
</organism>
<dbReference type="Gene3D" id="3.30.1490.120">
    <property type="entry name" value="RNA polymerase Rpb7-like, N-terminal domain"/>
    <property type="match status" value="1"/>
</dbReference>
<gene>
    <name evidence="8" type="ORF">H2200_000259</name>
</gene>
<comment type="function">
    <text evidence="5">DNA-dependent RNA polymerase which catalyzes the transcription of DNA into RNA using the four ribonucleoside triphosphates as substrates.</text>
</comment>
<evidence type="ECO:0000256" key="4">
    <source>
        <dbReference type="ARBA" id="ARBA00023242"/>
    </source>
</evidence>
<dbReference type="GO" id="GO:0005736">
    <property type="term" value="C:RNA polymerase I complex"/>
    <property type="evidence" value="ECO:0007669"/>
    <property type="project" value="TreeGrafter"/>
</dbReference>
<comment type="subcellular location">
    <subcellularLocation>
        <location evidence="1 5">Nucleus</location>
    </subcellularLocation>
</comment>
<feature type="compositionally biased region" description="Polar residues" evidence="6">
    <location>
        <begin position="15"/>
        <end position="24"/>
    </location>
</feature>